<dbReference type="InterPro" id="IPR014729">
    <property type="entry name" value="Rossmann-like_a/b/a_fold"/>
</dbReference>
<dbReference type="EMBL" id="AP027735">
    <property type="protein sequence ID" value="BDZ57469.1"/>
    <property type="molecule type" value="Genomic_DNA"/>
</dbReference>
<feature type="transmembrane region" description="Helical" evidence="2">
    <location>
        <begin position="107"/>
        <end position="136"/>
    </location>
</feature>
<feature type="transmembrane region" description="Helical" evidence="2">
    <location>
        <begin position="52"/>
        <end position="70"/>
    </location>
</feature>
<keyword evidence="2" id="KW-1133">Transmembrane helix</keyword>
<dbReference type="InterPro" id="IPR003848">
    <property type="entry name" value="DUF218"/>
</dbReference>
<dbReference type="InterPro" id="IPR051599">
    <property type="entry name" value="Cell_Envelope_Assoc"/>
</dbReference>
<sequence>MVDEDDADAGTVHGARLGRSSRPRAGTGALEGRRAYASRAGAEVDRDNGAVMTPYVTGGAAIACAVALVVSWRQDPRRLRNGVFAVLALALGAIAVLTAQQDDPGPLAQLIAVVALGVLPLGYLVLSVFLVANGLVMLRREGRSLGNLMSLLTGLAMAALPVLLVVVTQRERPTWFVSFVLALLLLGGYVGWVFACFAAYCLTYRFAPRTRRADALVVLGSRVIDGRVPPLLAARLDRAVGIYQRQRGEGHAPLVVPSGGQGPDESVPEGVAMAEYARGKGVDPAHLVVEDRARTTEENLLLSRALVQERRPGGRMLVVTNDYHVFRTALLARRLGTGAHVVGAPTARYYVPSAYLREFVAVVREHWRLHAVVAAIILAIVAAGMWVSLQDTGLVDALAV</sequence>
<dbReference type="Proteomes" id="UP001321421">
    <property type="component" value="Chromosome"/>
</dbReference>
<feature type="domain" description="DUF218" evidence="3">
    <location>
        <begin position="214"/>
        <end position="365"/>
    </location>
</feature>
<name>A0ABM8H987_9MICO</name>
<dbReference type="Gene3D" id="3.40.50.620">
    <property type="entry name" value="HUPs"/>
    <property type="match status" value="1"/>
</dbReference>
<keyword evidence="2" id="KW-0472">Membrane</keyword>
<feature type="transmembrane region" description="Helical" evidence="2">
    <location>
        <begin position="148"/>
        <end position="169"/>
    </location>
</feature>
<evidence type="ECO:0000256" key="2">
    <source>
        <dbReference type="SAM" id="Phobius"/>
    </source>
</evidence>
<feature type="transmembrane region" description="Helical" evidence="2">
    <location>
        <begin position="82"/>
        <end position="101"/>
    </location>
</feature>
<reference evidence="5" key="1">
    <citation type="journal article" date="2019" name="Int. J. Syst. Evol. Microbiol.">
        <title>The Global Catalogue of Microorganisms (GCM) 10K type strain sequencing project: providing services to taxonomists for standard genome sequencing and annotation.</title>
        <authorList>
            <consortium name="The Broad Institute Genomics Platform"/>
            <consortium name="The Broad Institute Genome Sequencing Center for Infectious Disease"/>
            <person name="Wu L."/>
            <person name="Ma J."/>
        </authorList>
    </citation>
    <scope>NUCLEOTIDE SEQUENCE [LARGE SCALE GENOMIC DNA]</scope>
    <source>
        <strain evidence="5">NBRC 110608</strain>
    </source>
</reference>
<accession>A0ABM8H987</accession>
<evidence type="ECO:0000313" key="5">
    <source>
        <dbReference type="Proteomes" id="UP001321421"/>
    </source>
</evidence>
<organism evidence="4 5">
    <name type="scientific">Barrientosiimonas endolithica</name>
    <dbReference type="NCBI Taxonomy" id="1535208"/>
    <lineage>
        <taxon>Bacteria</taxon>
        <taxon>Bacillati</taxon>
        <taxon>Actinomycetota</taxon>
        <taxon>Actinomycetes</taxon>
        <taxon>Micrococcales</taxon>
        <taxon>Dermacoccaceae</taxon>
        <taxon>Barrientosiimonas</taxon>
    </lineage>
</organism>
<gene>
    <name evidence="4" type="ORF">GCM10025872_11260</name>
</gene>
<dbReference type="CDD" id="cd06259">
    <property type="entry name" value="YdcF-like"/>
    <property type="match status" value="1"/>
</dbReference>
<keyword evidence="5" id="KW-1185">Reference proteome</keyword>
<dbReference type="Pfam" id="PF02698">
    <property type="entry name" value="DUF218"/>
    <property type="match status" value="1"/>
</dbReference>
<evidence type="ECO:0000313" key="4">
    <source>
        <dbReference type="EMBL" id="BDZ57469.1"/>
    </source>
</evidence>
<protein>
    <recommendedName>
        <fullName evidence="3">DUF218 domain-containing protein</fullName>
    </recommendedName>
</protein>
<dbReference type="PANTHER" id="PTHR30336">
    <property type="entry name" value="INNER MEMBRANE PROTEIN, PROBABLE PERMEASE"/>
    <property type="match status" value="1"/>
</dbReference>
<dbReference type="PANTHER" id="PTHR30336:SF4">
    <property type="entry name" value="ENVELOPE BIOGENESIS FACTOR ELYC"/>
    <property type="match status" value="1"/>
</dbReference>
<feature type="transmembrane region" description="Helical" evidence="2">
    <location>
        <begin position="367"/>
        <end position="389"/>
    </location>
</feature>
<evidence type="ECO:0000256" key="1">
    <source>
        <dbReference type="SAM" id="MobiDB-lite"/>
    </source>
</evidence>
<proteinExistence type="predicted"/>
<keyword evidence="2" id="KW-0812">Transmembrane</keyword>
<feature type="region of interest" description="Disordered" evidence="1">
    <location>
        <begin position="1"/>
        <end position="31"/>
    </location>
</feature>
<feature type="transmembrane region" description="Helical" evidence="2">
    <location>
        <begin position="175"/>
        <end position="202"/>
    </location>
</feature>
<evidence type="ECO:0000259" key="3">
    <source>
        <dbReference type="Pfam" id="PF02698"/>
    </source>
</evidence>